<dbReference type="InterPro" id="IPR036249">
    <property type="entry name" value="Thioredoxin-like_sf"/>
</dbReference>
<feature type="domain" description="GST N-terminal" evidence="1">
    <location>
        <begin position="1"/>
        <end position="82"/>
    </location>
</feature>
<accession>A0A840S2R4</accession>
<dbReference type="EMBL" id="JACHHO010000001">
    <property type="protein sequence ID" value="MBB5203376.1"/>
    <property type="molecule type" value="Genomic_DNA"/>
</dbReference>
<dbReference type="InterPro" id="IPR036282">
    <property type="entry name" value="Glutathione-S-Trfase_C_sf"/>
</dbReference>
<dbReference type="Pfam" id="PF13417">
    <property type="entry name" value="GST_N_3"/>
    <property type="match status" value="1"/>
</dbReference>
<dbReference type="Gene3D" id="3.40.30.10">
    <property type="entry name" value="Glutaredoxin"/>
    <property type="match status" value="1"/>
</dbReference>
<dbReference type="OrthoDB" id="3828095at2"/>
<name>A0A840S2R4_9BURK</name>
<dbReference type="SFLD" id="SFLDG00358">
    <property type="entry name" value="Main_(cytGST)"/>
    <property type="match status" value="1"/>
</dbReference>
<dbReference type="Gene3D" id="1.20.1050.10">
    <property type="match status" value="1"/>
</dbReference>
<dbReference type="PANTHER" id="PTHR44051:SF2">
    <property type="entry name" value="HYPOTHETICAL GLUTATHIONE S-TRANSFERASE LIKE PROTEIN"/>
    <property type="match status" value="1"/>
</dbReference>
<keyword evidence="3" id="KW-0808">Transferase</keyword>
<gene>
    <name evidence="3" type="ORF">HNQ51_000669</name>
</gene>
<dbReference type="PROSITE" id="PS50404">
    <property type="entry name" value="GST_NTER"/>
    <property type="match status" value="1"/>
</dbReference>
<reference evidence="3 4" key="1">
    <citation type="submission" date="2020-08" db="EMBL/GenBank/DDBJ databases">
        <title>Genomic Encyclopedia of Type Strains, Phase IV (KMG-IV): sequencing the most valuable type-strain genomes for metagenomic binning, comparative biology and taxonomic classification.</title>
        <authorList>
            <person name="Goeker M."/>
        </authorList>
    </citation>
    <scope>NUCLEOTIDE SEQUENCE [LARGE SCALE GENOMIC DNA]</scope>
    <source>
        <strain evidence="3 4">DSM 23958</strain>
    </source>
</reference>
<evidence type="ECO:0000259" key="1">
    <source>
        <dbReference type="PROSITE" id="PS50404"/>
    </source>
</evidence>
<protein>
    <submittedName>
        <fullName evidence="3">Glutathione S-transferase</fullName>
        <ecNumber evidence="3">2.5.1.18</ecNumber>
    </submittedName>
</protein>
<sequence>MLTLYGARDSGHSYKVRLALLMMGQLHRYERIDLGLPRDQRPEPFRTLSPYGEVPLLVHGEQVLAQSNAILLHLVDHADPAGPWAVPESEREMLRRWLFWEANRVGFSVPNLRFSRGWVAQPAAVEQWLEARARADLDTLAQHLSARDWILDGGPSVADLSLCAYLFWLPQAGLQAADWPAVQAWLARIQALPGWQAPEAVL</sequence>
<comment type="caution">
    <text evidence="3">The sequence shown here is derived from an EMBL/GenBank/DDBJ whole genome shotgun (WGS) entry which is preliminary data.</text>
</comment>
<dbReference type="Pfam" id="PF13410">
    <property type="entry name" value="GST_C_2"/>
    <property type="match status" value="1"/>
</dbReference>
<evidence type="ECO:0000313" key="4">
    <source>
        <dbReference type="Proteomes" id="UP000554837"/>
    </source>
</evidence>
<dbReference type="SUPFAM" id="SSF47616">
    <property type="entry name" value="GST C-terminal domain-like"/>
    <property type="match status" value="1"/>
</dbReference>
<evidence type="ECO:0000259" key="2">
    <source>
        <dbReference type="PROSITE" id="PS50405"/>
    </source>
</evidence>
<feature type="domain" description="GST C-terminal" evidence="2">
    <location>
        <begin position="87"/>
        <end position="202"/>
    </location>
</feature>
<evidence type="ECO:0000313" key="3">
    <source>
        <dbReference type="EMBL" id="MBB5203376.1"/>
    </source>
</evidence>
<dbReference type="GO" id="GO:0004364">
    <property type="term" value="F:glutathione transferase activity"/>
    <property type="evidence" value="ECO:0007669"/>
    <property type="project" value="UniProtKB-EC"/>
</dbReference>
<dbReference type="InterPro" id="IPR010987">
    <property type="entry name" value="Glutathione-S-Trfase_C-like"/>
</dbReference>
<dbReference type="Proteomes" id="UP000554837">
    <property type="component" value="Unassembled WGS sequence"/>
</dbReference>
<dbReference type="PANTHER" id="PTHR44051">
    <property type="entry name" value="GLUTATHIONE S-TRANSFERASE-RELATED"/>
    <property type="match status" value="1"/>
</dbReference>
<dbReference type="SUPFAM" id="SSF52833">
    <property type="entry name" value="Thioredoxin-like"/>
    <property type="match status" value="1"/>
</dbReference>
<dbReference type="SFLD" id="SFLDS00019">
    <property type="entry name" value="Glutathione_Transferase_(cytos"/>
    <property type="match status" value="1"/>
</dbReference>
<dbReference type="EC" id="2.5.1.18" evidence="3"/>
<dbReference type="AlphaFoldDB" id="A0A840S2R4"/>
<dbReference type="RefSeq" id="WP_138857563.1">
    <property type="nucleotide sequence ID" value="NZ_CP040709.1"/>
</dbReference>
<proteinExistence type="predicted"/>
<dbReference type="InterPro" id="IPR004045">
    <property type="entry name" value="Glutathione_S-Trfase_N"/>
</dbReference>
<keyword evidence="4" id="KW-1185">Reference proteome</keyword>
<organism evidence="3 4">
    <name type="scientific">Inhella inkyongensis</name>
    <dbReference type="NCBI Taxonomy" id="392593"/>
    <lineage>
        <taxon>Bacteria</taxon>
        <taxon>Pseudomonadati</taxon>
        <taxon>Pseudomonadota</taxon>
        <taxon>Betaproteobacteria</taxon>
        <taxon>Burkholderiales</taxon>
        <taxon>Sphaerotilaceae</taxon>
        <taxon>Inhella</taxon>
    </lineage>
</organism>
<dbReference type="InterPro" id="IPR040079">
    <property type="entry name" value="Glutathione_S-Trfase"/>
</dbReference>
<dbReference type="PROSITE" id="PS50405">
    <property type="entry name" value="GST_CTER"/>
    <property type="match status" value="1"/>
</dbReference>